<dbReference type="Proteomes" id="UP000269301">
    <property type="component" value="Unassembled WGS sequence"/>
</dbReference>
<dbReference type="EMBL" id="RBZP01000013">
    <property type="protein sequence ID" value="RKQ31367.1"/>
    <property type="molecule type" value="Genomic_DNA"/>
</dbReference>
<protein>
    <submittedName>
        <fullName evidence="1">Uncharacterized protein</fullName>
    </submittedName>
</protein>
<accession>A0A495A131</accession>
<comment type="caution">
    <text evidence="1">The sequence shown here is derived from an EMBL/GenBank/DDBJ whole genome shotgun (WGS) entry which is preliminary data.</text>
</comment>
<reference evidence="1 2" key="1">
    <citation type="journal article" date="2016" name="Int. J. Syst. Evol. Microbiol.">
        <title>Oceanobacillus halophilus sp. nov., a novel moderately halophilic bacterium from a hypersaline lake.</title>
        <authorList>
            <person name="Amoozegar M.A."/>
            <person name="Bagheri M."/>
            <person name="Makhdoumi A."/>
            <person name="Nikou M.M."/>
            <person name="Fazeli S.A.S."/>
            <person name="Schumann P."/>
            <person name="Sproer C."/>
            <person name="Sanchez-Porro C."/>
            <person name="Ventosa A."/>
        </authorList>
    </citation>
    <scope>NUCLEOTIDE SEQUENCE [LARGE SCALE GENOMIC DNA]</scope>
    <source>
        <strain evidence="1 2">DSM 23996</strain>
    </source>
</reference>
<evidence type="ECO:0000313" key="1">
    <source>
        <dbReference type="EMBL" id="RKQ31367.1"/>
    </source>
</evidence>
<name>A0A495A131_9BACI</name>
<sequence>MIFFTEKFLLQSKMKSYFSKAFSSQSYEAIYKSKPNTPTKQVTFQLQVNLVCNKSGVFNMLSILFCRNLIPNYEFASKRVDTNVNLSL</sequence>
<proteinExistence type="predicted"/>
<gene>
    <name evidence="1" type="ORF">D8M06_13995</name>
</gene>
<dbReference type="AlphaFoldDB" id="A0A495A131"/>
<keyword evidence="2" id="KW-1185">Reference proteome</keyword>
<evidence type="ECO:0000313" key="2">
    <source>
        <dbReference type="Proteomes" id="UP000269301"/>
    </source>
</evidence>
<organism evidence="1 2">
    <name type="scientific">Oceanobacillus halophilus</name>
    <dbReference type="NCBI Taxonomy" id="930130"/>
    <lineage>
        <taxon>Bacteria</taxon>
        <taxon>Bacillati</taxon>
        <taxon>Bacillota</taxon>
        <taxon>Bacilli</taxon>
        <taxon>Bacillales</taxon>
        <taxon>Bacillaceae</taxon>
        <taxon>Oceanobacillus</taxon>
    </lineage>
</organism>